<dbReference type="InterPro" id="IPR045584">
    <property type="entry name" value="Pilin-like"/>
</dbReference>
<dbReference type="EMBL" id="FOQD01000011">
    <property type="protein sequence ID" value="SFI63482.1"/>
    <property type="molecule type" value="Genomic_DNA"/>
</dbReference>
<dbReference type="InterPro" id="IPR011453">
    <property type="entry name" value="DUF1559"/>
</dbReference>
<dbReference type="PANTHER" id="PTHR30093:SF2">
    <property type="entry name" value="TYPE II SECRETION SYSTEM PROTEIN H"/>
    <property type="match status" value="1"/>
</dbReference>
<evidence type="ECO:0000313" key="3">
    <source>
        <dbReference type="Proteomes" id="UP000199518"/>
    </source>
</evidence>
<name>A0A1I3JT95_9PLAN</name>
<dbReference type="STRING" id="1576369.SAMN05421753_1116"/>
<evidence type="ECO:0000259" key="1">
    <source>
        <dbReference type="Pfam" id="PF07596"/>
    </source>
</evidence>
<dbReference type="RefSeq" id="WP_092051421.1">
    <property type="nucleotide sequence ID" value="NZ_FOQD01000011.1"/>
</dbReference>
<proteinExistence type="predicted"/>
<feature type="domain" description="DUF1559" evidence="1">
    <location>
        <begin position="33"/>
        <end position="316"/>
    </location>
</feature>
<organism evidence="2 3">
    <name type="scientific">Planctomicrobium piriforme</name>
    <dbReference type="NCBI Taxonomy" id="1576369"/>
    <lineage>
        <taxon>Bacteria</taxon>
        <taxon>Pseudomonadati</taxon>
        <taxon>Planctomycetota</taxon>
        <taxon>Planctomycetia</taxon>
        <taxon>Planctomycetales</taxon>
        <taxon>Planctomycetaceae</taxon>
        <taxon>Planctomicrobium</taxon>
    </lineage>
</organism>
<dbReference type="AlphaFoldDB" id="A0A1I3JT95"/>
<protein>
    <submittedName>
        <fullName evidence="2">Prepilin-type N-terminal cleavage/methylation domain-containing protein</fullName>
    </submittedName>
</protein>
<dbReference type="Gene3D" id="3.30.700.10">
    <property type="entry name" value="Glycoprotein, Type 4 Pilin"/>
    <property type="match status" value="1"/>
</dbReference>
<dbReference type="Proteomes" id="UP000199518">
    <property type="component" value="Unassembled WGS sequence"/>
</dbReference>
<dbReference type="NCBIfam" id="TIGR02532">
    <property type="entry name" value="IV_pilin_GFxxxE"/>
    <property type="match status" value="1"/>
</dbReference>
<sequence>MSKRAKSGFTLIELLVVIAIIAILVALLLPAVQQARESARRSECKNNLKQFGLALHNYHSTFNKFPPFGGGRGNLSSGGQRTRLSGVAFLLPYLDQEALYQEIQSLTGDNPPYNANLPWTRMIPVLQCPTDSAMEDPNTASNSRGKKNYVFCAGDSHAGNGCARPQYPIVAPSRGLFAAMICYGLRDAMDGSSNTIAMSEIVGADTPNGRGMIANTALSGAAASPAACAALFNTTTKSYPTGAWVGEPARAYRWGDGVGSYSAFSTAAPPNAASCYSGGSRSSYCDGMYSAESRHVGGVQVLMGDGAVRFVSENINTGNQAAILPAVTSSTPSPYGVWGALGTRNGSEIVGEF</sequence>
<reference evidence="3" key="1">
    <citation type="submission" date="2016-10" db="EMBL/GenBank/DDBJ databases">
        <authorList>
            <person name="Varghese N."/>
            <person name="Submissions S."/>
        </authorList>
    </citation>
    <scope>NUCLEOTIDE SEQUENCE [LARGE SCALE GENOMIC DNA]</scope>
    <source>
        <strain evidence="3">DSM 26348</strain>
    </source>
</reference>
<gene>
    <name evidence="2" type="ORF">SAMN05421753_1116</name>
</gene>
<dbReference type="SUPFAM" id="SSF54523">
    <property type="entry name" value="Pili subunits"/>
    <property type="match status" value="1"/>
</dbReference>
<keyword evidence="3" id="KW-1185">Reference proteome</keyword>
<dbReference type="PANTHER" id="PTHR30093">
    <property type="entry name" value="GENERAL SECRETION PATHWAY PROTEIN G"/>
    <property type="match status" value="1"/>
</dbReference>
<dbReference type="OrthoDB" id="241541at2"/>
<dbReference type="PROSITE" id="PS00409">
    <property type="entry name" value="PROKAR_NTER_METHYL"/>
    <property type="match status" value="1"/>
</dbReference>
<accession>A0A1I3JT95</accession>
<dbReference type="InterPro" id="IPR027558">
    <property type="entry name" value="Pre_pil_HX9DG_C"/>
</dbReference>
<dbReference type="Pfam" id="PF07963">
    <property type="entry name" value="N_methyl"/>
    <property type="match status" value="1"/>
</dbReference>
<dbReference type="Pfam" id="PF07596">
    <property type="entry name" value="SBP_bac_10"/>
    <property type="match status" value="1"/>
</dbReference>
<evidence type="ECO:0000313" key="2">
    <source>
        <dbReference type="EMBL" id="SFI63482.1"/>
    </source>
</evidence>
<dbReference type="InterPro" id="IPR012902">
    <property type="entry name" value="N_methyl_site"/>
</dbReference>
<dbReference type="NCBIfam" id="TIGR04294">
    <property type="entry name" value="pre_pil_HX9DG"/>
    <property type="match status" value="1"/>
</dbReference>